<dbReference type="NCBIfam" id="NF005559">
    <property type="entry name" value="PRK07231.1"/>
    <property type="match status" value="1"/>
</dbReference>
<reference evidence="4" key="2">
    <citation type="submission" date="2019-07" db="EMBL/GenBank/DDBJ databases">
        <authorList>
            <person name="Whitman W."/>
            <person name="Huntemann M."/>
            <person name="Clum A."/>
            <person name="Pillay M."/>
            <person name="Palaniappan K."/>
            <person name="Varghese N."/>
            <person name="Mikhailova N."/>
            <person name="Stamatis D."/>
            <person name="Reddy T."/>
            <person name="Daum C."/>
            <person name="Shapiro N."/>
            <person name="Ivanova N."/>
            <person name="Kyrpides N."/>
            <person name="Woyke T."/>
        </authorList>
    </citation>
    <scope>NUCLEOTIDE SEQUENCE</scope>
    <source>
        <strain evidence="4">CGMCC 1.10685</strain>
    </source>
</reference>
<organism evidence="4 5">
    <name type="scientific">Pseudoduganella flava</name>
    <dbReference type="NCBI Taxonomy" id="871742"/>
    <lineage>
        <taxon>Bacteria</taxon>
        <taxon>Pseudomonadati</taxon>
        <taxon>Pseudomonadota</taxon>
        <taxon>Betaproteobacteria</taxon>
        <taxon>Burkholderiales</taxon>
        <taxon>Oxalobacteraceae</taxon>
        <taxon>Telluria group</taxon>
        <taxon>Pseudoduganella</taxon>
    </lineage>
</organism>
<comment type="similarity">
    <text evidence="1">Belongs to the short-chain dehydrogenases/reductases (SDR) family.</text>
</comment>
<evidence type="ECO:0000256" key="1">
    <source>
        <dbReference type="ARBA" id="ARBA00006484"/>
    </source>
</evidence>
<evidence type="ECO:0000313" key="6">
    <source>
        <dbReference type="Proteomes" id="UP000437862"/>
    </source>
</evidence>
<dbReference type="InterPro" id="IPR036291">
    <property type="entry name" value="NAD(P)-bd_dom_sf"/>
</dbReference>
<keyword evidence="2" id="KW-0560">Oxidoreductase</keyword>
<dbReference type="GO" id="GO:0016491">
    <property type="term" value="F:oxidoreductase activity"/>
    <property type="evidence" value="ECO:0007669"/>
    <property type="project" value="UniProtKB-KW"/>
</dbReference>
<dbReference type="NCBIfam" id="NF005469">
    <property type="entry name" value="PRK07063.1"/>
    <property type="match status" value="1"/>
</dbReference>
<dbReference type="PROSITE" id="PS00061">
    <property type="entry name" value="ADH_SHORT"/>
    <property type="match status" value="1"/>
</dbReference>
<dbReference type="PANTHER" id="PTHR43639">
    <property type="entry name" value="OXIDOREDUCTASE, SHORT-CHAIN DEHYDROGENASE/REDUCTASE FAMILY (AFU_ORTHOLOGUE AFUA_5G02870)"/>
    <property type="match status" value="1"/>
</dbReference>
<dbReference type="EMBL" id="VLKW01000006">
    <property type="protein sequence ID" value="TWI45905.1"/>
    <property type="molecule type" value="Genomic_DNA"/>
</dbReference>
<evidence type="ECO:0000256" key="2">
    <source>
        <dbReference type="ARBA" id="ARBA00023002"/>
    </source>
</evidence>
<evidence type="ECO:0000313" key="5">
    <source>
        <dbReference type="Proteomes" id="UP000315112"/>
    </source>
</evidence>
<evidence type="ECO:0000313" key="3">
    <source>
        <dbReference type="EMBL" id="QGZ40465.1"/>
    </source>
</evidence>
<dbReference type="InterPro" id="IPR002347">
    <property type="entry name" value="SDR_fam"/>
</dbReference>
<dbReference type="PRINTS" id="PR00081">
    <property type="entry name" value="GDHRDH"/>
</dbReference>
<protein>
    <submittedName>
        <fullName evidence="4">NAD(P)-dependent dehydrogenase (Short-subunit alcohol dehydrogenase family)</fullName>
    </submittedName>
    <submittedName>
        <fullName evidence="3">SDR family oxidoreductase</fullName>
    </submittedName>
</protein>
<dbReference type="AlphaFoldDB" id="A0A562PN71"/>
<dbReference type="Pfam" id="PF13561">
    <property type="entry name" value="adh_short_C2"/>
    <property type="match status" value="1"/>
</dbReference>
<dbReference type="SUPFAM" id="SSF51735">
    <property type="entry name" value="NAD(P)-binding Rossmann-fold domains"/>
    <property type="match status" value="1"/>
</dbReference>
<name>A0A562PN71_9BURK</name>
<dbReference type="EMBL" id="CP046904">
    <property type="protein sequence ID" value="QGZ40465.1"/>
    <property type="molecule type" value="Genomic_DNA"/>
</dbReference>
<accession>A0A562PN71</accession>
<dbReference type="CDD" id="cd05233">
    <property type="entry name" value="SDR_c"/>
    <property type="match status" value="1"/>
</dbReference>
<dbReference type="Gene3D" id="3.40.50.720">
    <property type="entry name" value="NAD(P)-binding Rossmann-like Domain"/>
    <property type="match status" value="1"/>
</dbReference>
<sequence>MPDRLKGKVAIVTGSTQGIGKAVARLFVAEGAKVVLNSHRDDEHAVDVREELGSRDTLFVAADIADRAQVDAMVGKTLERFGRVDIVVNNAGMNVFTDPLATTEEEWRRCFAVDLEGAWNVSRAALGPMLEQGAGSIVNIASVHAHKIIPGCFPYPVAKHALIGLTKSLGIEYAARGVRVNSISPGLIMTDNIAAWLASCPDPEGERARQAALLPVKRIGEPEEVAYTALFLASDEARFINATDILIDGGRSQLYHE</sequence>
<dbReference type="PRINTS" id="PR00080">
    <property type="entry name" value="SDRFAMILY"/>
</dbReference>
<gene>
    <name evidence="3" type="ORF">GO485_16315</name>
    <name evidence="4" type="ORF">IP92_03335</name>
</gene>
<dbReference type="PANTHER" id="PTHR43639:SF1">
    <property type="entry name" value="SHORT-CHAIN DEHYDROGENASE_REDUCTASE FAMILY PROTEIN"/>
    <property type="match status" value="1"/>
</dbReference>
<reference evidence="4 5" key="1">
    <citation type="journal article" date="2015" name="Stand. Genomic Sci.">
        <title>Genomic Encyclopedia of Bacterial and Archaeal Type Strains, Phase III: the genomes of soil and plant-associated and newly described type strains.</title>
        <authorList>
            <person name="Whitman W.B."/>
            <person name="Woyke T."/>
            <person name="Klenk H.P."/>
            <person name="Zhou Y."/>
            <person name="Lilburn T.G."/>
            <person name="Beck B.J."/>
            <person name="De Vos P."/>
            <person name="Vandamme P."/>
            <person name="Eisen J.A."/>
            <person name="Garrity G."/>
            <person name="Hugenholtz P."/>
            <person name="Kyrpides N.C."/>
        </authorList>
    </citation>
    <scope>NUCLEOTIDE SEQUENCE [LARGE SCALE GENOMIC DNA]</scope>
    <source>
        <strain evidence="4 5">CGMCC 1.10685</strain>
    </source>
</reference>
<dbReference type="RefSeq" id="WP_145876959.1">
    <property type="nucleotide sequence ID" value="NZ_CP046904.1"/>
</dbReference>
<proteinExistence type="inferred from homology"/>
<dbReference type="Proteomes" id="UP000315112">
    <property type="component" value="Unassembled WGS sequence"/>
</dbReference>
<dbReference type="Proteomes" id="UP000437862">
    <property type="component" value="Chromosome"/>
</dbReference>
<dbReference type="OrthoDB" id="8557335at2"/>
<evidence type="ECO:0000313" key="4">
    <source>
        <dbReference type="EMBL" id="TWI45905.1"/>
    </source>
</evidence>
<dbReference type="InterPro" id="IPR020904">
    <property type="entry name" value="Sc_DH/Rdtase_CS"/>
</dbReference>
<keyword evidence="6" id="KW-1185">Reference proteome</keyword>
<reference evidence="3 6" key="3">
    <citation type="submission" date="2019-12" db="EMBL/GenBank/DDBJ databases">
        <title>Draft Genome Sequences of Six Type Strains of the Genus Massilia.</title>
        <authorList>
            <person name="Miess H."/>
            <person name="Frediansyah A."/>
            <person name="Goeker M."/>
            <person name="Gross H."/>
        </authorList>
    </citation>
    <scope>NUCLEOTIDE SEQUENCE [LARGE SCALE GENOMIC DNA]</scope>
    <source>
        <strain evidence="3 6">DSM 26639</strain>
    </source>
</reference>
<dbReference type="FunFam" id="3.40.50.720:FF:000084">
    <property type="entry name" value="Short-chain dehydrogenase reductase"/>
    <property type="match status" value="1"/>
</dbReference>